<protein>
    <recommendedName>
        <fullName evidence="2">Integrase catalytic domain-containing protein</fullName>
    </recommendedName>
</protein>
<dbReference type="InterPro" id="IPR043502">
    <property type="entry name" value="DNA/RNA_pol_sf"/>
</dbReference>
<dbReference type="SUPFAM" id="SSF53098">
    <property type="entry name" value="Ribonuclease H-like"/>
    <property type="match status" value="1"/>
</dbReference>
<dbReference type="Proteomes" id="UP000828390">
    <property type="component" value="Unassembled WGS sequence"/>
</dbReference>
<evidence type="ECO:0000313" key="4">
    <source>
        <dbReference type="Proteomes" id="UP000828390"/>
    </source>
</evidence>
<dbReference type="PANTHER" id="PTHR47331">
    <property type="entry name" value="PHD-TYPE DOMAIN-CONTAINING PROTEIN"/>
    <property type="match status" value="1"/>
</dbReference>
<dbReference type="InterPro" id="IPR021109">
    <property type="entry name" value="Peptidase_aspartic_dom_sf"/>
</dbReference>
<dbReference type="CDD" id="cd01644">
    <property type="entry name" value="RT_pepA17"/>
    <property type="match status" value="1"/>
</dbReference>
<dbReference type="Gene3D" id="3.10.10.10">
    <property type="entry name" value="HIV Type 1 Reverse Transcriptase, subunit A, domain 1"/>
    <property type="match status" value="1"/>
</dbReference>
<evidence type="ECO:0000256" key="1">
    <source>
        <dbReference type="SAM" id="MobiDB-lite"/>
    </source>
</evidence>
<sequence>MYIALRTVPVVLYANGKKITVNALLDDGSTKTYINAEVAATLKLSGKVEKVKVNTLNNKSESFETMSVSLNIESLNGQENIEIEASVLDNVTGSLQTIDWNKQTSVWPHLKGIHFPNIKENSKVDMLIGLDQARLHSSLYEVHGKPGEPIARLTPLGWTCVGPVQQVSNHTNMFSTYFVKCDQLDELVKGFWEIDNYGQQKQSNSFSIEDQKVIKQTEETMIVNNDHYEVNIPWRKNPAELPNNRKMAERRLKLVKQKIEKDPFVAETYNRTIEKYVEKGYLRKVSESEAQDKLNKWYLPHFPVVKPERETTKVRIVFDASAKYQGVSLNDTINTGPKLQNELFDVLLRFRKHDIALVCDISEMYLRVGIAETDRRYHRVLWDEDEYEFNTLVFGVNASPFLAQMVAQTNARKYADIYPAAAETVLKSTYMDDSMDSVTSEEKAIELYHQLSDLWSKAGMCARKWLSNSKRVLENIPQEDRALEVDIDSSYLPLTKALGIYWKAEEDNFTFKVKEKDTEIHKITKRCLLKRIASLFDPLGFITPYTVLGKIYIQKCWLRGYDWDEEVEEEMSGKIRHWLSELTKLNQLEIPRSMCFEVEANKQSQSHLHVFVDASEKAYGTVVYVRHSEENSVSVKFICSKSRVAPLSSVSIPRLELTAAVLGLRIALTVLKTLDLPETAVTYWTDSANVIYWIRNESRQFKPFVSNRIGEIHENSSPKQWRHVPGNDNPADLTSRGTTAEKLVTSQLWKNGPEFLQEAEDKWPKNLPTDEVKDTEHKKEQKKSNVTKTDEQEKESIKVFLSIDEQDDRLNASRYSDWLRLVRVYGWVKRFIENMRERNSERRNKMKVLTVEELKDSENLIIHREQVKFYPEEYKNLVKKKPLPVCSKLLPLNVKLDEDNVMRSDSRLTNADFLPYDTRFPVVLPKKSHVTKLLVKHYHEDGNHYGTNQTLAAMSARYWLMGGREEIRSWETVCNGCKRLKAKCSRQIMAPLPATRVKKSMRAFAYCSVDYAGPFITKQGRGKARQKRYLCLFTCLSTRAVHLEIAFALDTDSFLNAFYRMSSRRGFPVEIYSDNGTNFVGGQRELEQLDKDRISEVCSKHKVKWHFNPPLAPHFGGIHESMVKSAKRAIFAVLKEADVTDEELLTAITGAEGLINSRPISYQTANPTDETVLTPNHFLHGQLGGNFAPEAVDTTIFNINRRWRYVQEIVKHFWHRWLREIIPILGRRKKWHVQSRDMQVDDIVLVIEPDKPRGQWSLGRVTRIYPGTDGHTRVVDVFMNKSTLRRPISRLCLLDISES</sequence>
<proteinExistence type="predicted"/>
<dbReference type="Pfam" id="PF13650">
    <property type="entry name" value="Asp_protease_2"/>
    <property type="match status" value="1"/>
</dbReference>
<dbReference type="InterPro" id="IPR043128">
    <property type="entry name" value="Rev_trsase/Diguanyl_cyclase"/>
</dbReference>
<dbReference type="GO" id="GO:0003676">
    <property type="term" value="F:nucleic acid binding"/>
    <property type="evidence" value="ECO:0007669"/>
    <property type="project" value="InterPro"/>
</dbReference>
<dbReference type="Pfam" id="PF18701">
    <property type="entry name" value="DUF5641"/>
    <property type="match status" value="1"/>
</dbReference>
<dbReference type="InterPro" id="IPR036397">
    <property type="entry name" value="RNaseH_sf"/>
</dbReference>
<accession>A0A9D3Y4N8</accession>
<reference evidence="3" key="2">
    <citation type="submission" date="2020-11" db="EMBL/GenBank/DDBJ databases">
        <authorList>
            <person name="McCartney M.A."/>
            <person name="Auch B."/>
            <person name="Kono T."/>
            <person name="Mallez S."/>
            <person name="Becker A."/>
            <person name="Gohl D.M."/>
            <person name="Silverstein K.A.T."/>
            <person name="Koren S."/>
            <person name="Bechman K.B."/>
            <person name="Herman A."/>
            <person name="Abrahante J.E."/>
            <person name="Garbe J."/>
        </authorList>
    </citation>
    <scope>NUCLEOTIDE SEQUENCE</scope>
    <source>
        <strain evidence="3">Duluth1</strain>
        <tissue evidence="3">Whole animal</tissue>
    </source>
</reference>
<reference evidence="3" key="1">
    <citation type="journal article" date="2019" name="bioRxiv">
        <title>The Genome of the Zebra Mussel, Dreissena polymorpha: A Resource for Invasive Species Research.</title>
        <authorList>
            <person name="McCartney M.A."/>
            <person name="Auch B."/>
            <person name="Kono T."/>
            <person name="Mallez S."/>
            <person name="Zhang Y."/>
            <person name="Obille A."/>
            <person name="Becker A."/>
            <person name="Abrahante J.E."/>
            <person name="Garbe J."/>
            <person name="Badalamenti J.P."/>
            <person name="Herman A."/>
            <person name="Mangelson H."/>
            <person name="Liachko I."/>
            <person name="Sullivan S."/>
            <person name="Sone E.D."/>
            <person name="Koren S."/>
            <person name="Silverstein K.A.T."/>
            <person name="Beckman K.B."/>
            <person name="Gohl D.M."/>
        </authorList>
    </citation>
    <scope>NUCLEOTIDE SEQUENCE</scope>
    <source>
        <strain evidence="3">Duluth1</strain>
        <tissue evidence="3">Whole animal</tissue>
    </source>
</reference>
<dbReference type="InterPro" id="IPR041588">
    <property type="entry name" value="Integrase_H2C2"/>
</dbReference>
<dbReference type="InterPro" id="IPR040676">
    <property type="entry name" value="DUF5641"/>
</dbReference>
<dbReference type="EMBL" id="JAIWYP010000018">
    <property type="protein sequence ID" value="KAH3693016.1"/>
    <property type="molecule type" value="Genomic_DNA"/>
</dbReference>
<dbReference type="Gene3D" id="3.30.70.270">
    <property type="match status" value="1"/>
</dbReference>
<dbReference type="PROSITE" id="PS50994">
    <property type="entry name" value="INTEGRASE"/>
    <property type="match status" value="1"/>
</dbReference>
<dbReference type="InterPro" id="IPR012337">
    <property type="entry name" value="RNaseH-like_sf"/>
</dbReference>
<feature type="domain" description="Integrase catalytic" evidence="2">
    <location>
        <begin position="989"/>
        <end position="1183"/>
    </location>
</feature>
<dbReference type="InterPro" id="IPR001584">
    <property type="entry name" value="Integrase_cat-core"/>
</dbReference>
<evidence type="ECO:0000313" key="3">
    <source>
        <dbReference type="EMBL" id="KAH3693016.1"/>
    </source>
</evidence>
<dbReference type="InterPro" id="IPR008042">
    <property type="entry name" value="Retrotrans_Pao"/>
</dbReference>
<dbReference type="PANTHER" id="PTHR47331:SF1">
    <property type="entry name" value="GAG-LIKE PROTEIN"/>
    <property type="match status" value="1"/>
</dbReference>
<organism evidence="3 4">
    <name type="scientific">Dreissena polymorpha</name>
    <name type="common">Zebra mussel</name>
    <name type="synonym">Mytilus polymorpha</name>
    <dbReference type="NCBI Taxonomy" id="45954"/>
    <lineage>
        <taxon>Eukaryota</taxon>
        <taxon>Metazoa</taxon>
        <taxon>Spiralia</taxon>
        <taxon>Lophotrochozoa</taxon>
        <taxon>Mollusca</taxon>
        <taxon>Bivalvia</taxon>
        <taxon>Autobranchia</taxon>
        <taxon>Heteroconchia</taxon>
        <taxon>Euheterodonta</taxon>
        <taxon>Imparidentia</taxon>
        <taxon>Neoheterodontei</taxon>
        <taxon>Myida</taxon>
        <taxon>Dreissenoidea</taxon>
        <taxon>Dreissenidae</taxon>
        <taxon>Dreissena</taxon>
    </lineage>
</organism>
<dbReference type="GO" id="GO:0015074">
    <property type="term" value="P:DNA integration"/>
    <property type="evidence" value="ECO:0007669"/>
    <property type="project" value="InterPro"/>
</dbReference>
<gene>
    <name evidence="3" type="ORF">DPMN_193353</name>
</gene>
<dbReference type="SUPFAM" id="SSF56672">
    <property type="entry name" value="DNA/RNA polymerases"/>
    <property type="match status" value="1"/>
</dbReference>
<evidence type="ECO:0000259" key="2">
    <source>
        <dbReference type="PROSITE" id="PS50994"/>
    </source>
</evidence>
<comment type="caution">
    <text evidence="3">The sequence shown here is derived from an EMBL/GenBank/DDBJ whole genome shotgun (WGS) entry which is preliminary data.</text>
</comment>
<keyword evidence="4" id="KW-1185">Reference proteome</keyword>
<dbReference type="Gene3D" id="1.10.340.70">
    <property type="match status" value="1"/>
</dbReference>
<feature type="region of interest" description="Disordered" evidence="1">
    <location>
        <begin position="759"/>
        <end position="791"/>
    </location>
</feature>
<dbReference type="Gene3D" id="3.30.420.10">
    <property type="entry name" value="Ribonuclease H-like superfamily/Ribonuclease H"/>
    <property type="match status" value="2"/>
</dbReference>
<dbReference type="Pfam" id="PF17921">
    <property type="entry name" value="Integrase_H2C2"/>
    <property type="match status" value="1"/>
</dbReference>
<dbReference type="Gene3D" id="2.40.70.10">
    <property type="entry name" value="Acid Proteases"/>
    <property type="match status" value="1"/>
</dbReference>
<dbReference type="Pfam" id="PF05380">
    <property type="entry name" value="Peptidase_A17"/>
    <property type="match status" value="1"/>
</dbReference>
<name>A0A9D3Y4N8_DREPO</name>